<proteinExistence type="predicted"/>
<dbReference type="InterPro" id="IPR054187">
    <property type="entry name" value="DUF6892"/>
</dbReference>
<evidence type="ECO:0000259" key="1">
    <source>
        <dbReference type="Pfam" id="PF21832"/>
    </source>
</evidence>
<accession>A0ABX1ZDM0</accession>
<dbReference type="RefSeq" id="WP_171693359.1">
    <property type="nucleotide sequence ID" value="NZ_WHOC01000175.1"/>
</dbReference>
<name>A0ABX1ZDM0_9BACL</name>
<dbReference type="EMBL" id="WHOC01000175">
    <property type="protein sequence ID" value="NOU90594.1"/>
    <property type="molecule type" value="Genomic_DNA"/>
</dbReference>
<evidence type="ECO:0000313" key="2">
    <source>
        <dbReference type="EMBL" id="NOU90594.1"/>
    </source>
</evidence>
<dbReference type="Proteomes" id="UP000658690">
    <property type="component" value="Unassembled WGS sequence"/>
</dbReference>
<evidence type="ECO:0000313" key="3">
    <source>
        <dbReference type="Proteomes" id="UP000658690"/>
    </source>
</evidence>
<organism evidence="2 3">
    <name type="scientific">Paenibacillus germinis</name>
    <dbReference type="NCBI Taxonomy" id="2654979"/>
    <lineage>
        <taxon>Bacteria</taxon>
        <taxon>Bacillati</taxon>
        <taxon>Bacillota</taxon>
        <taxon>Bacilli</taxon>
        <taxon>Bacillales</taxon>
        <taxon>Paenibacillaceae</taxon>
        <taxon>Paenibacillus</taxon>
    </lineage>
</organism>
<dbReference type="Pfam" id="PF21832">
    <property type="entry name" value="DUF6892"/>
    <property type="match status" value="1"/>
</dbReference>
<keyword evidence="3" id="KW-1185">Reference proteome</keyword>
<reference evidence="2 3" key="1">
    <citation type="submission" date="2019-10" db="EMBL/GenBank/DDBJ databases">
        <title>Description of Paenibacillus choica sp. nov.</title>
        <authorList>
            <person name="Carlier A."/>
            <person name="Qi S."/>
        </authorList>
    </citation>
    <scope>NUCLEOTIDE SEQUENCE [LARGE SCALE GENOMIC DNA]</scope>
    <source>
        <strain evidence="2 3">LMG 31460</strain>
    </source>
</reference>
<sequence>MKTLHEWLSLQTDANASMTAKRLLTVIKERRISVEEQFVLIESSFHFVMKLDQDDKRFKSARNQIIEAWTLFCNQADDQLMWYYDSMLSMFEFALINNTYAAGNVLHLSNAFVETEIADNRKALRSNHTRVLKLIDAYIEQAVRKEGTDNEHWGGGIAADLTHLYFYHTHYEGDDDLRQAVSMFIPKLITTCYVSCNNITGALLKHHPHFGSEAANLIHYFVTLTAPSNEDDYGSFFYDIAYDFLGDSDFSLLKQKRTITILPYLESYLIQWTDVQFDFFTQNFVFYSLQENGIKLVAKSKDRQKVLQLLIVTNRSTPMYDKIVQLFDDALALKSKTTKKQSSSTKSSTEGISFKDFNFKLVVIEELMYRQNILEPAFDLYAFVADYFERDINIEDEGYEIIPEAQTYFEELVLTSDHLAHVKELIFDGGLQIYTQIVPFWAGEDELFDVHSLEDASHLPNLTTLSVMSMLMADTSELEQRGIVIE</sequence>
<comment type="caution">
    <text evidence="2">The sequence shown here is derived from an EMBL/GenBank/DDBJ whole genome shotgun (WGS) entry which is preliminary data.</text>
</comment>
<gene>
    <name evidence="2" type="ORF">GC102_33425</name>
</gene>
<protein>
    <recommendedName>
        <fullName evidence="1">DUF6892 domain-containing protein</fullName>
    </recommendedName>
</protein>
<feature type="domain" description="DUF6892" evidence="1">
    <location>
        <begin position="352"/>
        <end position="484"/>
    </location>
</feature>